<sequence length="181" mass="20287">MNAGKGGEEFRRVDQVISSTLEAAGLAYDRRGEGVYFVTLPGVKKLQTNCWLIVREHSLAVEAFVCRRPDEAHEDVYRFLLRRNAKLYGVHYTIDSVGDIYLVGRFGLDTVTESEVDKVLGQILEAADGDFNTLLELGFATSIRKEWDWRVSRGESLANLKAFEHLVRPESPHSPGSLTAD</sequence>
<dbReference type="OMA" id="IRKEYAW"/>
<gene>
    <name evidence="1" type="ORF">MINT15_18620</name>
</gene>
<name>A0A837DBW0_9PSEU</name>
<dbReference type="OrthoDB" id="3212317at2"/>
<accession>A0A837DBW0</accession>
<dbReference type="SUPFAM" id="SSF69635">
    <property type="entry name" value="Type III secretory system chaperone-like"/>
    <property type="match status" value="1"/>
</dbReference>
<reference evidence="1 2" key="1">
    <citation type="submission" date="2014-10" db="EMBL/GenBank/DDBJ databases">
        <title>Genome sequence of Micropolyspora internatus JCM3315.</title>
        <authorList>
            <person name="Shin S.-K."/>
            <person name="Yi H."/>
        </authorList>
    </citation>
    <scope>NUCLEOTIDE SEQUENCE [LARGE SCALE GENOMIC DNA]</scope>
    <source>
        <strain evidence="1 2">JCM 3315</strain>
    </source>
</reference>
<comment type="caution">
    <text evidence="1">The sequence shown here is derived from an EMBL/GenBank/DDBJ whole genome shotgun (WGS) entry which is preliminary data.</text>
</comment>
<dbReference type="InterPro" id="IPR019660">
    <property type="entry name" value="Put_sensory_transdc_reg_YbjN"/>
</dbReference>
<dbReference type="AlphaFoldDB" id="A0A837DBW0"/>
<protein>
    <recommendedName>
        <fullName evidence="3">Sensory transduction regulator</fullName>
    </recommendedName>
</protein>
<dbReference type="Proteomes" id="UP000030848">
    <property type="component" value="Unassembled WGS sequence"/>
</dbReference>
<dbReference type="Pfam" id="PF10722">
    <property type="entry name" value="YbjN"/>
    <property type="match status" value="1"/>
</dbReference>
<dbReference type="EMBL" id="JRZE01000003">
    <property type="protein sequence ID" value="KHF44980.1"/>
    <property type="molecule type" value="Genomic_DNA"/>
</dbReference>
<evidence type="ECO:0000313" key="2">
    <source>
        <dbReference type="Proteomes" id="UP000030848"/>
    </source>
</evidence>
<dbReference type="RefSeq" id="WP_012795781.1">
    <property type="nucleotide sequence ID" value="NZ_FOWS01000002.1"/>
</dbReference>
<evidence type="ECO:0008006" key="3">
    <source>
        <dbReference type="Google" id="ProtNLM"/>
    </source>
</evidence>
<proteinExistence type="predicted"/>
<dbReference type="Gene3D" id="3.30.1460.10">
    <property type="match status" value="1"/>
</dbReference>
<evidence type="ECO:0000313" key="1">
    <source>
        <dbReference type="EMBL" id="KHF44980.1"/>
    </source>
</evidence>
<organism evidence="1 2">
    <name type="scientific">Saccharomonospora viridis</name>
    <dbReference type="NCBI Taxonomy" id="1852"/>
    <lineage>
        <taxon>Bacteria</taxon>
        <taxon>Bacillati</taxon>
        <taxon>Actinomycetota</taxon>
        <taxon>Actinomycetes</taxon>
        <taxon>Pseudonocardiales</taxon>
        <taxon>Pseudonocardiaceae</taxon>
        <taxon>Saccharomonospora</taxon>
    </lineage>
</organism>